<dbReference type="Gene3D" id="3.30.40.10">
    <property type="entry name" value="Zinc/RING finger domain, C3HC4 (zinc finger)"/>
    <property type="match status" value="1"/>
</dbReference>
<dbReference type="CDD" id="cd16454">
    <property type="entry name" value="RING-H2_PA-TM-RING"/>
    <property type="match status" value="1"/>
</dbReference>
<feature type="compositionally biased region" description="Basic and acidic residues" evidence="9">
    <location>
        <begin position="159"/>
        <end position="175"/>
    </location>
</feature>
<evidence type="ECO:0000256" key="10">
    <source>
        <dbReference type="SAM" id="Phobius"/>
    </source>
</evidence>
<dbReference type="InterPro" id="IPR011016">
    <property type="entry name" value="Znf_RING-CH"/>
</dbReference>
<keyword evidence="3" id="KW-0479">Metal-binding</keyword>
<keyword evidence="2 10" id="KW-0812">Transmembrane</keyword>
<evidence type="ECO:0000313" key="12">
    <source>
        <dbReference type="EMBL" id="KAL3107453.1"/>
    </source>
</evidence>
<keyword evidence="4 8" id="KW-0863">Zinc-finger</keyword>
<dbReference type="SMART" id="SM00744">
    <property type="entry name" value="RINGv"/>
    <property type="match status" value="1"/>
</dbReference>
<feature type="transmembrane region" description="Helical" evidence="10">
    <location>
        <begin position="216"/>
        <end position="236"/>
    </location>
</feature>
<dbReference type="Proteomes" id="UP001620626">
    <property type="component" value="Unassembled WGS sequence"/>
</dbReference>
<dbReference type="SMART" id="SM00184">
    <property type="entry name" value="RING"/>
    <property type="match status" value="1"/>
</dbReference>
<keyword evidence="5" id="KW-0862">Zinc</keyword>
<evidence type="ECO:0000256" key="7">
    <source>
        <dbReference type="ARBA" id="ARBA00023136"/>
    </source>
</evidence>
<evidence type="ECO:0000259" key="11">
    <source>
        <dbReference type="PROSITE" id="PS50089"/>
    </source>
</evidence>
<evidence type="ECO:0000256" key="1">
    <source>
        <dbReference type="ARBA" id="ARBA00004370"/>
    </source>
</evidence>
<dbReference type="SUPFAM" id="SSF57850">
    <property type="entry name" value="RING/U-box"/>
    <property type="match status" value="1"/>
</dbReference>
<comment type="caution">
    <text evidence="12">The sequence shown here is derived from an EMBL/GenBank/DDBJ whole genome shotgun (WGS) entry which is preliminary data.</text>
</comment>
<evidence type="ECO:0000256" key="3">
    <source>
        <dbReference type="ARBA" id="ARBA00022723"/>
    </source>
</evidence>
<dbReference type="InterPro" id="IPR001841">
    <property type="entry name" value="Znf_RING"/>
</dbReference>
<organism evidence="12 13">
    <name type="scientific">Heterodera trifolii</name>
    <dbReference type="NCBI Taxonomy" id="157864"/>
    <lineage>
        <taxon>Eukaryota</taxon>
        <taxon>Metazoa</taxon>
        <taxon>Ecdysozoa</taxon>
        <taxon>Nematoda</taxon>
        <taxon>Chromadorea</taxon>
        <taxon>Rhabditida</taxon>
        <taxon>Tylenchina</taxon>
        <taxon>Tylenchomorpha</taxon>
        <taxon>Tylenchoidea</taxon>
        <taxon>Heteroderidae</taxon>
        <taxon>Heteroderinae</taxon>
        <taxon>Heterodera</taxon>
    </lineage>
</organism>
<reference evidence="12 13" key="1">
    <citation type="submission" date="2024-10" db="EMBL/GenBank/DDBJ databases">
        <authorList>
            <person name="Kim D."/>
        </authorList>
    </citation>
    <scope>NUCLEOTIDE SEQUENCE [LARGE SCALE GENOMIC DNA]</scope>
    <source>
        <strain evidence="12">BH-2024</strain>
    </source>
</reference>
<dbReference type="EMBL" id="JBICBT010000616">
    <property type="protein sequence ID" value="KAL3107453.1"/>
    <property type="molecule type" value="Genomic_DNA"/>
</dbReference>
<proteinExistence type="predicted"/>
<evidence type="ECO:0000256" key="6">
    <source>
        <dbReference type="ARBA" id="ARBA00022989"/>
    </source>
</evidence>
<evidence type="ECO:0000256" key="9">
    <source>
        <dbReference type="SAM" id="MobiDB-lite"/>
    </source>
</evidence>
<evidence type="ECO:0000256" key="8">
    <source>
        <dbReference type="PROSITE-ProRule" id="PRU00175"/>
    </source>
</evidence>
<protein>
    <recommendedName>
        <fullName evidence="11">RING-type domain-containing protein</fullName>
    </recommendedName>
</protein>
<keyword evidence="7 10" id="KW-0472">Membrane</keyword>
<dbReference type="AlphaFoldDB" id="A0ABD2KWZ4"/>
<dbReference type="PANTHER" id="PTHR46539:SF1">
    <property type="entry name" value="E3 UBIQUITIN-PROTEIN LIGASE ATL42"/>
    <property type="match status" value="1"/>
</dbReference>
<accession>A0ABD2KWZ4</accession>
<dbReference type="InterPro" id="IPR013083">
    <property type="entry name" value="Znf_RING/FYVE/PHD"/>
</dbReference>
<dbReference type="PROSITE" id="PS50089">
    <property type="entry name" value="ZF_RING_2"/>
    <property type="match status" value="1"/>
</dbReference>
<keyword evidence="13" id="KW-1185">Reference proteome</keyword>
<dbReference type="GO" id="GO:0008270">
    <property type="term" value="F:zinc ion binding"/>
    <property type="evidence" value="ECO:0007669"/>
    <property type="project" value="UniProtKB-KW"/>
</dbReference>
<evidence type="ECO:0000256" key="4">
    <source>
        <dbReference type="ARBA" id="ARBA00022771"/>
    </source>
</evidence>
<dbReference type="PANTHER" id="PTHR46539">
    <property type="entry name" value="E3 UBIQUITIN-PROTEIN LIGASE ATL42"/>
    <property type="match status" value="1"/>
</dbReference>
<evidence type="ECO:0000313" key="13">
    <source>
        <dbReference type="Proteomes" id="UP001620626"/>
    </source>
</evidence>
<name>A0ABD2KWZ4_9BILA</name>
<evidence type="ECO:0000256" key="2">
    <source>
        <dbReference type="ARBA" id="ARBA00022692"/>
    </source>
</evidence>
<gene>
    <name evidence="12" type="ORF">niasHT_014170</name>
</gene>
<feature type="region of interest" description="Disordered" evidence="9">
    <location>
        <begin position="158"/>
        <end position="177"/>
    </location>
</feature>
<dbReference type="GO" id="GO:0016020">
    <property type="term" value="C:membrane"/>
    <property type="evidence" value="ECO:0007669"/>
    <property type="project" value="UniProtKB-SubCell"/>
</dbReference>
<keyword evidence="6 10" id="KW-1133">Transmembrane helix</keyword>
<sequence>MSLGELSSWQNVSWRDVQLAGETINQFLSACKSRIRKNFWTMIPKVLARQLCQLDEVIVKIAENPAEKKMIQNQLQNDPALLYGLEKLFFIFQKLKSLKIDVNRYKNYLTASLEHLVTLMSNRFGIPFNEISNVVEPRKSAFMLKEITNLLNDQFENGKTGHEHEKAENGHEGNRKNQKWTFRQLSNNSNNLFGNWLNSFHKEMQRRRRRKKRSDFLDFLGILMFIGLVMLCQWLIRIISFCCTSWRSSDEEAEEQFATETTPFTIGEAHMTAFDQLSGTKIGKRSLAQSGPDTCRICLDEMKPGIIVKKLLACRHLFHTNCIQIWLKGNNNSCPICRTKIFTEYEDGKVELNTRQHDYGTFGPADMV</sequence>
<evidence type="ECO:0000256" key="5">
    <source>
        <dbReference type="ARBA" id="ARBA00022833"/>
    </source>
</evidence>
<feature type="domain" description="RING-type" evidence="11">
    <location>
        <begin position="295"/>
        <end position="338"/>
    </location>
</feature>
<comment type="subcellular location">
    <subcellularLocation>
        <location evidence="1">Membrane</location>
    </subcellularLocation>
</comment>
<dbReference type="Pfam" id="PF13639">
    <property type="entry name" value="zf-RING_2"/>
    <property type="match status" value="1"/>
</dbReference>